<dbReference type="EMBL" id="ML736755">
    <property type="protein sequence ID" value="KAE8406224.1"/>
    <property type="molecule type" value="Genomic_DNA"/>
</dbReference>
<dbReference type="GeneID" id="43669186"/>
<dbReference type="Pfam" id="PF00650">
    <property type="entry name" value="CRAL_TRIO"/>
    <property type="match status" value="1"/>
</dbReference>
<dbReference type="AlphaFoldDB" id="A0A5N7DIQ9"/>
<protein>
    <recommendedName>
        <fullName evidence="2">CRAL-TRIO domain-containing protein</fullName>
    </recommendedName>
</protein>
<proteinExistence type="predicted"/>
<reference evidence="3 4" key="1">
    <citation type="submission" date="2019-04" db="EMBL/GenBank/DDBJ databases">
        <authorList>
            <consortium name="DOE Joint Genome Institute"/>
            <person name="Mondo S."/>
            <person name="Kjaerbolling I."/>
            <person name="Vesth T."/>
            <person name="Frisvad J.C."/>
            <person name="Nybo J.L."/>
            <person name="Theobald S."/>
            <person name="Kildgaard S."/>
            <person name="Isbrandt T."/>
            <person name="Kuo A."/>
            <person name="Sato A."/>
            <person name="Lyhne E.K."/>
            <person name="Kogle M.E."/>
            <person name="Wiebenga A."/>
            <person name="Kun R.S."/>
            <person name="Lubbers R.J."/>
            <person name="Makela M.R."/>
            <person name="Barry K."/>
            <person name="Chovatia M."/>
            <person name="Clum A."/>
            <person name="Daum C."/>
            <person name="Haridas S."/>
            <person name="He G."/>
            <person name="LaButti K."/>
            <person name="Lipzen A."/>
            <person name="Riley R."/>
            <person name="Salamov A."/>
            <person name="Simmons B.A."/>
            <person name="Magnuson J.K."/>
            <person name="Henrissat B."/>
            <person name="Mortensen U.H."/>
            <person name="Larsen T.O."/>
            <person name="Devries R.P."/>
            <person name="Grigoriev I.V."/>
            <person name="Machida M."/>
            <person name="Baker S.E."/>
            <person name="Andersen M.R."/>
            <person name="Cantor M.N."/>
            <person name="Hua S.X."/>
        </authorList>
    </citation>
    <scope>NUCLEOTIDE SEQUENCE [LARGE SCALE GENOMIC DNA]</scope>
    <source>
        <strain evidence="3 4">CBS 119388</strain>
    </source>
</reference>
<dbReference type="InterPro" id="IPR001251">
    <property type="entry name" value="CRAL-TRIO_dom"/>
</dbReference>
<dbReference type="Gene3D" id="3.40.525.10">
    <property type="entry name" value="CRAL-TRIO lipid binding domain"/>
    <property type="match status" value="2"/>
</dbReference>
<organism evidence="3 4">
    <name type="scientific">Aspergillus pseudonomiae</name>
    <dbReference type="NCBI Taxonomy" id="1506151"/>
    <lineage>
        <taxon>Eukaryota</taxon>
        <taxon>Fungi</taxon>
        <taxon>Dikarya</taxon>
        <taxon>Ascomycota</taxon>
        <taxon>Pezizomycotina</taxon>
        <taxon>Eurotiomycetes</taxon>
        <taxon>Eurotiomycetidae</taxon>
        <taxon>Eurotiales</taxon>
        <taxon>Aspergillaceae</taxon>
        <taxon>Aspergillus</taxon>
        <taxon>Aspergillus subgen. Circumdati</taxon>
    </lineage>
</organism>
<evidence type="ECO:0000313" key="3">
    <source>
        <dbReference type="EMBL" id="KAE8406224.1"/>
    </source>
</evidence>
<dbReference type="RefSeq" id="XP_031943543.1">
    <property type="nucleotide sequence ID" value="XM_032084495.1"/>
</dbReference>
<gene>
    <name evidence="3" type="ORF">BDV37DRAFT_270127</name>
</gene>
<sequence length="235" mass="26810">MDLTKEETKDFATFHRLCMENGLLERPRDLRTADVQDGVNDEVTLLRFFKAGCQNSHRALQQLQEATKFREEQHILPLYTTIHVDDFEDTRKLVISPLTGRRDKCGLPILVWTMLFHDTLARSVLPRRSAMSGRPSPLTPVSNAIYLVDASVQVRWILMTCYPEIIERIFESQPARKWVDPGTAAKVVVLKKSAVYTTLEKSIDKENIPTKFGGGFAAPNRMSPDLDHGIHQRLH</sequence>
<dbReference type="PANTHER" id="PTHR45657">
    <property type="entry name" value="CRAL-TRIO DOMAIN-CONTAINING PROTEIN YKL091C-RELATED"/>
    <property type="match status" value="1"/>
</dbReference>
<evidence type="ECO:0000259" key="2">
    <source>
        <dbReference type="Pfam" id="PF00650"/>
    </source>
</evidence>
<dbReference type="InterPro" id="IPR036865">
    <property type="entry name" value="CRAL-TRIO_dom_sf"/>
</dbReference>
<dbReference type="PANTHER" id="PTHR45657:SF20">
    <property type="entry name" value="CRAL_TRIO DOMAIN PROTEIN (AFU_ORTHOLOGUE AFUA_5G00680)"/>
    <property type="match status" value="1"/>
</dbReference>
<keyword evidence="4" id="KW-1185">Reference proteome</keyword>
<feature type="domain" description="CRAL-TRIO" evidence="2">
    <location>
        <begin position="175"/>
        <end position="214"/>
    </location>
</feature>
<dbReference type="OrthoDB" id="30289at2759"/>
<accession>A0A5N7DIQ9</accession>
<dbReference type="SUPFAM" id="SSF52087">
    <property type="entry name" value="CRAL/TRIO domain"/>
    <property type="match status" value="1"/>
</dbReference>
<feature type="compositionally biased region" description="Basic and acidic residues" evidence="1">
    <location>
        <begin position="224"/>
        <end position="235"/>
    </location>
</feature>
<evidence type="ECO:0000256" key="1">
    <source>
        <dbReference type="SAM" id="MobiDB-lite"/>
    </source>
</evidence>
<dbReference type="Proteomes" id="UP000325579">
    <property type="component" value="Unassembled WGS sequence"/>
</dbReference>
<dbReference type="InterPro" id="IPR051026">
    <property type="entry name" value="PI/PC_transfer"/>
</dbReference>
<name>A0A5N7DIQ9_9EURO</name>
<feature type="region of interest" description="Disordered" evidence="1">
    <location>
        <begin position="215"/>
        <end position="235"/>
    </location>
</feature>
<evidence type="ECO:0000313" key="4">
    <source>
        <dbReference type="Proteomes" id="UP000325579"/>
    </source>
</evidence>